<feature type="compositionally biased region" description="Basic and acidic residues" evidence="2">
    <location>
        <begin position="814"/>
        <end position="823"/>
    </location>
</feature>
<keyword evidence="3" id="KW-0472">Membrane</keyword>
<feature type="compositionally biased region" description="Basic and acidic residues" evidence="2">
    <location>
        <begin position="793"/>
        <end position="803"/>
    </location>
</feature>
<dbReference type="AlphaFoldDB" id="A0AAD4X3J6"/>
<feature type="transmembrane region" description="Helical" evidence="3">
    <location>
        <begin position="524"/>
        <end position="544"/>
    </location>
</feature>
<dbReference type="EMBL" id="JAJJMB010017679">
    <property type="protein sequence ID" value="KAI3836080.1"/>
    <property type="molecule type" value="Genomic_DNA"/>
</dbReference>
<dbReference type="InterPro" id="IPR036770">
    <property type="entry name" value="Ankyrin_rpt-contain_sf"/>
</dbReference>
<evidence type="ECO:0000313" key="6">
    <source>
        <dbReference type="Proteomes" id="UP001202328"/>
    </source>
</evidence>
<dbReference type="InterPro" id="IPR035979">
    <property type="entry name" value="RBD_domain_sf"/>
</dbReference>
<feature type="region of interest" description="Disordered" evidence="2">
    <location>
        <begin position="782"/>
        <end position="823"/>
    </location>
</feature>
<sequence>MSSSVATTSTSTDEQQVVSNQMFLSNAHKSIWTSLWENFVSVPDQVNQTPNFDGYKPLVEAIKEDDWDEANEYLKNHKKDLKEIFATRDSKKEIHMIFNAAAICEECMFLEELIELVPSDALEFVDPESAITVLHMAAMVGNITIVKALVKKNPSLPQIRSSDLPPVVPLTYAAMKASDLQKETVEFLYSVTRDEDPSPFSGILGSVLLHGLIQANAYGIALSILRRHPDLVGDMYSSKPLEMIVERPFAFLTGADLTWWELCIYSLIPVHADGPNDYAIEGDRENNLASSKGTKKDEEDPPETSTVSSKREGSSTSTDERTITKYFMPYLLRVPQIAQLYNQKLMHKQAVALVKYVLQVYAQKKDDAQIRPSILETAIKYGTTEFVLECLHVFPMLCAGDYGEKLKRMVITERNEKVFSYICQIKKRHFPLDRLPTLDERDNSILHHTAKLAPNRRLNSVSGTALQMQREMQWFKGVADTMIQKGRYIRNKDGDTAQFLLTDQHKDLMEKGEKWMKDTSGSCMVVATLIATVAFAAAFTVPGGNISDTSKTNNGVPIFLQKTSFMVFVVADALALLSSITSVLMFLAILTSRYSEEDFLKSLPLKLIIGLATLFISMATILISFGAAVSIVLSDRYSRAAIPITLCGCIPVLLFAFLQLPLFVEMELRRADSFDIGAISVFIIETQNLQSSFCLTRPMSRVCVKNLPKYVAEDNLRDFFSQKGEVTDAKLMRTRDGKSRQFAFIGFRTEQQAEEALKYFNNSYMDTSRITCEIAHKVGDANIPRPWSRHSASKKETADESKKTGGVKSSSNKGELKKSKKDLEVDDPQLREFLEVMQPRSKTKLWGNDTLGSTLVDQNAEGVVEKTSSSDKVNKKRTDPSKVKLDKHDKKENWPSDDSANKETLDLPKTEDLSDMDYFKSKVKKDWSDSDSDSSSGSESEDGPNNEAEACRVVYEEEPSDDHDREASQENMEEEEGLPGGSNGEMDEPDNASSILDEAKKQILETGRLFVRNLPYTASEEDLTEIFSKFGDISEVHLVFDRDTKRSKGIAYVLYTLPEFAVRAFEELDNSIFQGRLLHILPAKQQNTSMKQ</sequence>
<organism evidence="5 6">
    <name type="scientific">Papaver atlanticum</name>
    <dbReference type="NCBI Taxonomy" id="357466"/>
    <lineage>
        <taxon>Eukaryota</taxon>
        <taxon>Viridiplantae</taxon>
        <taxon>Streptophyta</taxon>
        <taxon>Embryophyta</taxon>
        <taxon>Tracheophyta</taxon>
        <taxon>Spermatophyta</taxon>
        <taxon>Magnoliopsida</taxon>
        <taxon>Ranunculales</taxon>
        <taxon>Papaveraceae</taxon>
        <taxon>Papaveroideae</taxon>
        <taxon>Papaver</taxon>
    </lineage>
</organism>
<feature type="compositionally biased region" description="Basic and acidic residues" evidence="2">
    <location>
        <begin position="309"/>
        <end position="318"/>
    </location>
</feature>
<keyword evidence="1" id="KW-0694">RNA-binding</keyword>
<dbReference type="PANTHER" id="PTHR24177">
    <property type="entry name" value="CASKIN"/>
    <property type="match status" value="1"/>
</dbReference>
<dbReference type="Pfam" id="PF13962">
    <property type="entry name" value="PGG"/>
    <property type="match status" value="1"/>
</dbReference>
<evidence type="ECO:0000259" key="4">
    <source>
        <dbReference type="PROSITE" id="PS50102"/>
    </source>
</evidence>
<feature type="transmembrane region" description="Helical" evidence="3">
    <location>
        <begin position="640"/>
        <end position="664"/>
    </location>
</feature>
<dbReference type="SUPFAM" id="SSF48403">
    <property type="entry name" value="Ankyrin repeat"/>
    <property type="match status" value="1"/>
</dbReference>
<evidence type="ECO:0000256" key="3">
    <source>
        <dbReference type="SAM" id="Phobius"/>
    </source>
</evidence>
<keyword evidence="3" id="KW-0812">Transmembrane</keyword>
<dbReference type="GO" id="GO:0016020">
    <property type="term" value="C:membrane"/>
    <property type="evidence" value="ECO:0007669"/>
    <property type="project" value="TreeGrafter"/>
</dbReference>
<dbReference type="InterPro" id="IPR012677">
    <property type="entry name" value="Nucleotide-bd_a/b_plait_sf"/>
</dbReference>
<gene>
    <name evidence="5" type="ORF">MKW98_016384</name>
</gene>
<dbReference type="Pfam" id="PF00076">
    <property type="entry name" value="RRM_1"/>
    <property type="match status" value="2"/>
</dbReference>
<dbReference type="Gene3D" id="1.25.40.20">
    <property type="entry name" value="Ankyrin repeat-containing domain"/>
    <property type="match status" value="1"/>
</dbReference>
<dbReference type="InterPro" id="IPR026961">
    <property type="entry name" value="PGG_dom"/>
</dbReference>
<name>A0AAD4X3J6_9MAGN</name>
<feature type="region of interest" description="Disordered" evidence="2">
    <location>
        <begin position="857"/>
        <end position="991"/>
    </location>
</feature>
<dbReference type="CDD" id="cd12565">
    <property type="entry name" value="RRM1_MRD1"/>
    <property type="match status" value="1"/>
</dbReference>
<dbReference type="PANTHER" id="PTHR24177:SF365">
    <property type="entry name" value="ANKYRIN REPEAT-CONTAINING PROTEIN NPR4-LIKE ISOFORM X1"/>
    <property type="match status" value="1"/>
</dbReference>
<feature type="transmembrane region" description="Helical" evidence="3">
    <location>
        <begin position="565"/>
        <end position="587"/>
    </location>
</feature>
<dbReference type="SMART" id="SM00360">
    <property type="entry name" value="RRM"/>
    <property type="match status" value="2"/>
</dbReference>
<evidence type="ECO:0000256" key="1">
    <source>
        <dbReference type="PROSITE-ProRule" id="PRU00176"/>
    </source>
</evidence>
<feature type="compositionally biased region" description="Basic and acidic residues" evidence="2">
    <location>
        <begin position="868"/>
        <end position="928"/>
    </location>
</feature>
<dbReference type="FunFam" id="3.30.70.330:FF:000738">
    <property type="entry name" value="RNA-binding motif protein 19"/>
    <property type="match status" value="1"/>
</dbReference>
<keyword evidence="6" id="KW-1185">Reference proteome</keyword>
<reference evidence="5" key="1">
    <citation type="submission" date="2022-04" db="EMBL/GenBank/DDBJ databases">
        <title>A functionally conserved STORR gene fusion in Papaver species that diverged 16.8 million years ago.</title>
        <authorList>
            <person name="Catania T."/>
        </authorList>
    </citation>
    <scope>NUCLEOTIDE SEQUENCE</scope>
    <source>
        <strain evidence="5">S-188037</strain>
    </source>
</reference>
<dbReference type="Gene3D" id="3.30.70.330">
    <property type="match status" value="2"/>
</dbReference>
<accession>A0AAD4X3J6</accession>
<dbReference type="InterPro" id="IPR000504">
    <property type="entry name" value="RRM_dom"/>
</dbReference>
<evidence type="ECO:0000256" key="2">
    <source>
        <dbReference type="SAM" id="MobiDB-lite"/>
    </source>
</evidence>
<keyword evidence="3" id="KW-1133">Transmembrane helix</keyword>
<dbReference type="SMART" id="SM00361">
    <property type="entry name" value="RRM_1"/>
    <property type="match status" value="2"/>
</dbReference>
<dbReference type="SUPFAM" id="SSF54928">
    <property type="entry name" value="RNA-binding domain, RBD"/>
    <property type="match status" value="2"/>
</dbReference>
<dbReference type="GO" id="GO:0003723">
    <property type="term" value="F:RNA binding"/>
    <property type="evidence" value="ECO:0007669"/>
    <property type="project" value="UniProtKB-UniRule"/>
</dbReference>
<feature type="domain" description="RRM" evidence="4">
    <location>
        <begin position="700"/>
        <end position="777"/>
    </location>
</feature>
<comment type="caution">
    <text evidence="5">The sequence shown here is derived from an EMBL/GenBank/DDBJ whole genome shotgun (WGS) entry which is preliminary data.</text>
</comment>
<protein>
    <recommendedName>
        <fullName evidence="4">RRM domain-containing protein</fullName>
    </recommendedName>
</protein>
<feature type="region of interest" description="Disordered" evidence="2">
    <location>
        <begin position="279"/>
        <end position="318"/>
    </location>
</feature>
<dbReference type="PROSITE" id="PS50102">
    <property type="entry name" value="RRM"/>
    <property type="match status" value="2"/>
</dbReference>
<evidence type="ECO:0000313" key="5">
    <source>
        <dbReference type="EMBL" id="KAI3836080.1"/>
    </source>
</evidence>
<feature type="non-terminal residue" evidence="5">
    <location>
        <position position="1092"/>
    </location>
</feature>
<feature type="domain" description="RRM" evidence="4">
    <location>
        <begin position="1007"/>
        <end position="1085"/>
    </location>
</feature>
<dbReference type="Proteomes" id="UP001202328">
    <property type="component" value="Unassembled WGS sequence"/>
</dbReference>
<proteinExistence type="predicted"/>
<feature type="transmembrane region" description="Helical" evidence="3">
    <location>
        <begin position="607"/>
        <end position="633"/>
    </location>
</feature>
<dbReference type="InterPro" id="IPR003954">
    <property type="entry name" value="RRM_euk-type"/>
</dbReference>